<accession>A0A8B8C4X1</accession>
<dbReference type="AlphaFoldDB" id="A0A8B8C4X1"/>
<feature type="compositionally biased region" description="Basic and acidic residues" evidence="1">
    <location>
        <begin position="17"/>
        <end position="33"/>
    </location>
</feature>
<feature type="region of interest" description="Disordered" evidence="1">
    <location>
        <begin position="1"/>
        <end position="33"/>
    </location>
</feature>
<evidence type="ECO:0000313" key="2">
    <source>
        <dbReference type="Proteomes" id="UP000694844"/>
    </source>
</evidence>
<name>A0A8B8C4X1_CRAVI</name>
<protein>
    <submittedName>
        <fullName evidence="3 4">Uncharacterized protein LOC111115628</fullName>
    </submittedName>
</protein>
<dbReference type="KEGG" id="cvn:111115628"/>
<evidence type="ECO:0000313" key="4">
    <source>
        <dbReference type="RefSeq" id="XP_022310154.1"/>
    </source>
</evidence>
<keyword evidence="2" id="KW-1185">Reference proteome</keyword>
<proteinExistence type="predicted"/>
<dbReference type="Proteomes" id="UP000694844">
    <property type="component" value="Chromosome 9"/>
</dbReference>
<sequence length="301" mass="33521">MATVRKRGRPVGTTKTTESEKKARKRQADQERSREKIYIGKHFERWNAVKDELDLSFHHEVAGYLLDRYEAERQASKEAHLVSSTSKAGYSIRVPQAISDISSDESRKPTADLAMSGIEELESGPRPSTSKRAKGKIASSFLDPLELSIDITEESFDEDEEESEYQPSFNISIGPKDVSGIEDCPGIGYVLQGEDNADDDIEEAETEVVGGRSVTRVLCKDDITDKMKGNHTAIVYMHQLINLANIKVQKVCPVEDCGETLNIDVQHVGSAIYLKWICQKSHEVEKWCSQPVLNGACMLAT</sequence>
<dbReference type="OrthoDB" id="8685330at2759"/>
<organism evidence="2 4">
    <name type="scientific">Crassostrea virginica</name>
    <name type="common">Eastern oyster</name>
    <dbReference type="NCBI Taxonomy" id="6565"/>
    <lineage>
        <taxon>Eukaryota</taxon>
        <taxon>Metazoa</taxon>
        <taxon>Spiralia</taxon>
        <taxon>Lophotrochozoa</taxon>
        <taxon>Mollusca</taxon>
        <taxon>Bivalvia</taxon>
        <taxon>Autobranchia</taxon>
        <taxon>Pteriomorphia</taxon>
        <taxon>Ostreida</taxon>
        <taxon>Ostreoidea</taxon>
        <taxon>Ostreidae</taxon>
        <taxon>Crassostrea</taxon>
    </lineage>
</organism>
<dbReference type="GeneID" id="111115628"/>
<gene>
    <name evidence="3 4" type="primary">LOC111115628</name>
</gene>
<evidence type="ECO:0000313" key="3">
    <source>
        <dbReference type="RefSeq" id="XP_022310153.1"/>
    </source>
</evidence>
<evidence type="ECO:0000256" key="1">
    <source>
        <dbReference type="SAM" id="MobiDB-lite"/>
    </source>
</evidence>
<dbReference type="RefSeq" id="XP_022310153.1">
    <property type="nucleotide sequence ID" value="XM_022454445.1"/>
</dbReference>
<dbReference type="RefSeq" id="XP_022310154.1">
    <property type="nucleotide sequence ID" value="XM_022454446.1"/>
</dbReference>
<reference evidence="3 4" key="1">
    <citation type="submission" date="2025-04" db="UniProtKB">
        <authorList>
            <consortium name="RefSeq"/>
        </authorList>
    </citation>
    <scope>IDENTIFICATION</scope>
    <source>
        <tissue evidence="3 4">Whole sample</tissue>
    </source>
</reference>